<feature type="region of interest" description="Disordered" evidence="3">
    <location>
        <begin position="533"/>
        <end position="567"/>
    </location>
</feature>
<feature type="region of interest" description="Disordered" evidence="3">
    <location>
        <begin position="1552"/>
        <end position="1576"/>
    </location>
</feature>
<dbReference type="Proteomes" id="UP001352852">
    <property type="component" value="Unassembled WGS sequence"/>
</dbReference>
<feature type="compositionally biased region" description="Basic residues" evidence="3">
    <location>
        <begin position="762"/>
        <end position="771"/>
    </location>
</feature>
<feature type="region of interest" description="Disordered" evidence="3">
    <location>
        <begin position="584"/>
        <end position="617"/>
    </location>
</feature>
<dbReference type="PROSITE" id="PS50014">
    <property type="entry name" value="BROMODOMAIN_2"/>
    <property type="match status" value="1"/>
</dbReference>
<dbReference type="Pfam" id="PF23450">
    <property type="entry name" value="KIAA2026_hel"/>
    <property type="match status" value="1"/>
</dbReference>
<feature type="region of interest" description="Disordered" evidence="3">
    <location>
        <begin position="235"/>
        <end position="256"/>
    </location>
</feature>
<feature type="compositionally biased region" description="Acidic residues" evidence="3">
    <location>
        <begin position="945"/>
        <end position="954"/>
    </location>
</feature>
<dbReference type="Gene3D" id="1.20.920.10">
    <property type="entry name" value="Bromodomain-like"/>
    <property type="match status" value="1"/>
</dbReference>
<feature type="compositionally biased region" description="Polar residues" evidence="3">
    <location>
        <begin position="9"/>
        <end position="31"/>
    </location>
</feature>
<name>A0ABU7DG38_9TELE</name>
<evidence type="ECO:0000313" key="6">
    <source>
        <dbReference type="Proteomes" id="UP001352852"/>
    </source>
</evidence>
<keyword evidence="6" id="KW-1185">Reference proteome</keyword>
<dbReference type="SMART" id="SM00297">
    <property type="entry name" value="BROMO"/>
    <property type="match status" value="1"/>
</dbReference>
<dbReference type="SUPFAM" id="SSF47370">
    <property type="entry name" value="Bromodomain"/>
    <property type="match status" value="1"/>
</dbReference>
<gene>
    <name evidence="5" type="ORF">CHARACLAT_000630</name>
</gene>
<dbReference type="PANTHER" id="PTHR31095">
    <property type="entry name" value="RIKEN CDNA 9930021J03 GENE"/>
    <property type="match status" value="1"/>
</dbReference>
<feature type="region of interest" description="Disordered" evidence="3">
    <location>
        <begin position="762"/>
        <end position="804"/>
    </location>
</feature>
<dbReference type="PANTHER" id="PTHR31095:SF3">
    <property type="entry name" value="RIKEN CDNA 9930021J03 GENE"/>
    <property type="match status" value="1"/>
</dbReference>
<evidence type="ECO:0000256" key="3">
    <source>
        <dbReference type="SAM" id="MobiDB-lite"/>
    </source>
</evidence>
<organism evidence="5 6">
    <name type="scientific">Characodon lateralis</name>
    <dbReference type="NCBI Taxonomy" id="208331"/>
    <lineage>
        <taxon>Eukaryota</taxon>
        <taxon>Metazoa</taxon>
        <taxon>Chordata</taxon>
        <taxon>Craniata</taxon>
        <taxon>Vertebrata</taxon>
        <taxon>Euteleostomi</taxon>
        <taxon>Actinopterygii</taxon>
        <taxon>Neopterygii</taxon>
        <taxon>Teleostei</taxon>
        <taxon>Neoteleostei</taxon>
        <taxon>Acanthomorphata</taxon>
        <taxon>Ovalentaria</taxon>
        <taxon>Atherinomorphae</taxon>
        <taxon>Cyprinodontiformes</taxon>
        <taxon>Goodeidae</taxon>
        <taxon>Characodon</taxon>
    </lineage>
</organism>
<evidence type="ECO:0000256" key="1">
    <source>
        <dbReference type="ARBA" id="ARBA00023117"/>
    </source>
</evidence>
<feature type="region of interest" description="Disordered" evidence="3">
    <location>
        <begin position="2289"/>
        <end position="2312"/>
    </location>
</feature>
<evidence type="ECO:0000256" key="2">
    <source>
        <dbReference type="PROSITE-ProRule" id="PRU00035"/>
    </source>
</evidence>
<feature type="compositionally biased region" description="Polar residues" evidence="3">
    <location>
        <begin position="1413"/>
        <end position="1434"/>
    </location>
</feature>
<dbReference type="Pfam" id="PF00439">
    <property type="entry name" value="Bromodomain"/>
    <property type="match status" value="1"/>
</dbReference>
<feature type="compositionally biased region" description="Basic and acidic residues" evidence="3">
    <location>
        <begin position="545"/>
        <end position="558"/>
    </location>
</feature>
<feature type="region of interest" description="Disordered" evidence="3">
    <location>
        <begin position="1"/>
        <end position="31"/>
    </location>
</feature>
<dbReference type="EMBL" id="JAHUTJ010024614">
    <property type="protein sequence ID" value="MED6272814.1"/>
    <property type="molecule type" value="Genomic_DNA"/>
</dbReference>
<comment type="caution">
    <text evidence="5">The sequence shown here is derived from an EMBL/GenBank/DDBJ whole genome shotgun (WGS) entry which is preliminary data.</text>
</comment>
<feature type="domain" description="Bromo" evidence="4">
    <location>
        <begin position="126"/>
        <end position="204"/>
    </location>
</feature>
<feature type="compositionally biased region" description="Low complexity" evidence="3">
    <location>
        <begin position="1448"/>
        <end position="1459"/>
    </location>
</feature>
<feature type="region of interest" description="Disordered" evidence="3">
    <location>
        <begin position="279"/>
        <end position="302"/>
    </location>
</feature>
<proteinExistence type="predicted"/>
<dbReference type="InterPro" id="IPR036427">
    <property type="entry name" value="Bromodomain-like_sf"/>
</dbReference>
<accession>A0ABU7DG38</accession>
<dbReference type="CDD" id="cd04369">
    <property type="entry name" value="Bromodomain"/>
    <property type="match status" value="1"/>
</dbReference>
<dbReference type="InterPro" id="IPR040214">
    <property type="entry name" value="BRD10"/>
</dbReference>
<protein>
    <recommendedName>
        <fullName evidence="4">Bromo domain-containing protein</fullName>
    </recommendedName>
</protein>
<keyword evidence="1 2" id="KW-0103">Bromodomain</keyword>
<feature type="region of interest" description="Disordered" evidence="3">
    <location>
        <begin position="1411"/>
        <end position="1481"/>
    </location>
</feature>
<feature type="region of interest" description="Disordered" evidence="3">
    <location>
        <begin position="933"/>
        <end position="954"/>
    </location>
</feature>
<evidence type="ECO:0000259" key="4">
    <source>
        <dbReference type="PROSITE" id="PS50014"/>
    </source>
</evidence>
<dbReference type="InterPro" id="IPR001487">
    <property type="entry name" value="Bromodomain"/>
</dbReference>
<feature type="compositionally biased region" description="Polar residues" evidence="3">
    <location>
        <begin position="2289"/>
        <end position="2305"/>
    </location>
</feature>
<dbReference type="InterPro" id="IPR056522">
    <property type="entry name" value="KIAA2026_hel"/>
</dbReference>
<reference evidence="5 6" key="1">
    <citation type="submission" date="2021-06" db="EMBL/GenBank/DDBJ databases">
        <authorList>
            <person name="Palmer J.M."/>
        </authorList>
    </citation>
    <scope>NUCLEOTIDE SEQUENCE [LARGE SCALE GENOMIC DNA]</scope>
    <source>
        <strain evidence="5 6">CL_MEX2019</strain>
        <tissue evidence="5">Muscle</tissue>
    </source>
</reference>
<sequence length="2312" mass="247988">MDQKEMTDKITSVRSKQVFQSQDQTVTDQNSATLEPTAHMFLQTKWISSHSGELIRSEEKHSNGTWNPEAVLPLRSSGQDGLSAFPSSDLSLPEVCISTNSNSFEDDMNYEVQQAYKIFTSFLSEKHKGITGTFLHPIGHHDSQHGIEGAQGQVHSQLRQSMCMRRIEEKFVNQEYENITEFVADFRLMLENCYRYYGVDHWISKQAQKLEIMLEQKLTLLSRVLREKTSLAVTSKGRFGAEEERGSGGTSTRRRQASRYLATITGGGHESVMVRTLRQEEQQRVKEEKRQRELEKKEAEEMSAKEVEEWEQSLLSQAAPHTVGTLWELPAIGHFLCLAQTALNLPEIVFFELERCLLMPRCSLLLSKVMSSLLSPPQRRATLQRRPALPYRRWESELRQRVMGWYRAVGASHHQPRRAEQLGLCHQFFNILGEVSPLEEKPFHLLPFYQRVWLLKGLCDHVYETQKDVQDAVLAQPIHECRESILGYDSKENAYIHFPHFCGADLRVYCQRPSAPPAFPFPSLLVRRVEMKPGTEGLGSGSDGVRSETDQNDSHDGVQMDTEESGDFEKKTIGTLVVFKRENGNREEEKSRFQSLSMMDVSQLESSDGDSGEDSKLDVKKHTNSLILTQDRHVGGDDVKVNLKEEHSDEEQSSEQEQVFSFDSEHVVKAETQDPSLNVSEHSYTGRSPSSPVKLGVRMEDATSTWGHQTSPCLDCLKRNICETKPLEDAHCCGMSRPAAHLSSETPRNLGEERMDNKIWTKKKKQKKKRARELLPGLKRDHKHPQHGDSLRPPPTEAAKSVVRKVSTTIKRKDKTKKYKTGKKPHYLKKVKEESPPAPSFKLVCSNLDELRELISKTEDELDVLESMKKRLGRWYYKKEAVKELHSTLIRLLNELLPWEPKLVKAYQRNRLRLKKENDDFKKHPEYSNFVREECVSSSSSSSSSDDEDDYEETDMENIHCRVVEEEDQEHVVPRGLWSGASSRESGAETAAEKTVTISPSNHLKHPLVNKERGFALLPGVYGVFDSVTSADWRTEAKSGLASLSPSGDLSWAAGILPHTCVSPTSPILNPMCKLPPGYTPIPTLLAKSVGNKVTLMRRPTDFPGASAVERQLKGSLVSLPSSAATNVSNTQRFPSSGDHISQQMTTKAPLQTISTGALPKTLQGALTQTEPKSPIQVVCKVSEGMGHLVKKDSSSPVKIPAHSVVDKNTVEKVMQQVLFLPSGHLIPQSETKATIVSPPQSTVIQVAVSKVATPGCISTDVPGFRIPDGKIPVQQVAPLTGNPAPSCSSFLQQGARSSARLKGLQVCTVKTSTLKGGLPTPSTITAPTRAAVADTAKRTEPKQELKTVCIRDSQSILVTTRGGNTGIVKVQTSSEQNSLGSFSTSPVITISPQLKAFLVSKTSTALAAPIPSQASHPTVQGGTSTSAAQTQNHGPLALPGSHAATNSTPTTVTSSTPVRGLASKATRTAAPLGQGSSNSPVSVVTNISQLVNTATYSSPFPSSTLKNTVVVPSLSSGVSKVPTQEAISKNGVKRSSTDEISQVTKYILVTSSSSASSNQPTSKRTPSSSQSAASSKVVLVSQPAVTTSTTFTGAIPKQMMGVGSGQALTTPLSNPTPKMGISPAKPVACVSSEASSKASNGTLQAGVAVPLLGKSTTVGQTISALSYSPSKASPVPISGIYNPTAATTTGVLPNPNLFTVTNRSTQLDTCTSLQAASPIQGIPSTSVISQTSCPSSTAPIMLAENMNGKELCVPATTPSSSSPVQVTSTLGNCPGQMRTDFPDHIPLHIKSGMSEAGTPALSSSQTACNKTHPPLSFAPTTYTTFSTSTTGPVTQKIIINTSTHLTAGTQIVLNNACFVVPPQGLGPGSHVLIISNPAPQVPAGTSVSTEAFVPPRGTSPAIVTPQAPGLSQSVARLPSMPTVSSPFVACTPALGQSLLASTSHVTPFRLAGTPGMGSTVIPSKTNVVSALPRVPPAHGCNFVLPPVCTSTLISSPPRLGSVPVLASPVKTTTPSFSSALSPIRVTGGAIKHANFSSTITSAVSTSLPRLSEPLTSLPGLLGSSTGALHNPVTAVPAAIFSDAASIVTNTAALRCSPSGQRVDATLGSVISPGETAVKVAKSLTVQPQGLVQAGPGKMSIKTGVPIVQPALSGIWTQELPTVAVPPLLSPATRTQALPIATVLPIGSTISTFEMASAASAPSASTTLVTPTPPVTSLMTKSTISPPVILTNQELKTNCVQTSALGIHATLPSRLLIGADGAVLSTGHCQVNQPQKTGCPKPWDALTVSPNSSSGVLRTHGSTLQPHHRDTK</sequence>
<evidence type="ECO:0000313" key="5">
    <source>
        <dbReference type="EMBL" id="MED6272814.1"/>
    </source>
</evidence>